<dbReference type="EMBL" id="JAUSVO010000004">
    <property type="protein sequence ID" value="MDQ0438421.1"/>
    <property type="molecule type" value="Genomic_DNA"/>
</dbReference>
<keyword evidence="1" id="KW-0805">Transcription regulation</keyword>
<dbReference type="Proteomes" id="UP001241603">
    <property type="component" value="Unassembled WGS sequence"/>
</dbReference>
<evidence type="ECO:0000256" key="2">
    <source>
        <dbReference type="ARBA" id="ARBA00023125"/>
    </source>
</evidence>
<keyword evidence="2 6" id="KW-0238">DNA-binding</keyword>
<feature type="domain" description="HTH gntR-type" evidence="5">
    <location>
        <begin position="63"/>
        <end position="130"/>
    </location>
</feature>
<dbReference type="RefSeq" id="WP_266349345.1">
    <property type="nucleotide sequence ID" value="NZ_JAPKNG010000004.1"/>
</dbReference>
<dbReference type="PANTHER" id="PTHR43537">
    <property type="entry name" value="TRANSCRIPTIONAL REGULATOR, GNTR FAMILY"/>
    <property type="match status" value="1"/>
</dbReference>
<reference evidence="6 7" key="1">
    <citation type="submission" date="2023-07" db="EMBL/GenBank/DDBJ databases">
        <title>Genomic Encyclopedia of Type Strains, Phase IV (KMG-IV): sequencing the most valuable type-strain genomes for metagenomic binning, comparative biology and taxonomic classification.</title>
        <authorList>
            <person name="Goeker M."/>
        </authorList>
    </citation>
    <scope>NUCLEOTIDE SEQUENCE [LARGE SCALE GENOMIC DNA]</scope>
    <source>
        <strain evidence="6 7">B6-8</strain>
    </source>
</reference>
<dbReference type="Gene3D" id="1.20.120.530">
    <property type="entry name" value="GntR ligand-binding domain-like"/>
    <property type="match status" value="1"/>
</dbReference>
<comment type="caution">
    <text evidence="6">The sequence shown here is derived from an EMBL/GenBank/DDBJ whole genome shotgun (WGS) entry which is preliminary data.</text>
</comment>
<evidence type="ECO:0000313" key="7">
    <source>
        <dbReference type="Proteomes" id="UP001241603"/>
    </source>
</evidence>
<dbReference type="PROSITE" id="PS50949">
    <property type="entry name" value="HTH_GNTR"/>
    <property type="match status" value="1"/>
</dbReference>
<dbReference type="GO" id="GO:0003677">
    <property type="term" value="F:DNA binding"/>
    <property type="evidence" value="ECO:0007669"/>
    <property type="project" value="UniProtKB-KW"/>
</dbReference>
<dbReference type="SMART" id="SM00345">
    <property type="entry name" value="HTH_GNTR"/>
    <property type="match status" value="1"/>
</dbReference>
<dbReference type="SMART" id="SM00895">
    <property type="entry name" value="FCD"/>
    <property type="match status" value="1"/>
</dbReference>
<evidence type="ECO:0000259" key="5">
    <source>
        <dbReference type="PROSITE" id="PS50949"/>
    </source>
</evidence>
<dbReference type="Pfam" id="PF00392">
    <property type="entry name" value="GntR"/>
    <property type="match status" value="1"/>
</dbReference>
<accession>A0ABU0H7Y5</accession>
<dbReference type="InterPro" id="IPR036388">
    <property type="entry name" value="WH-like_DNA-bd_sf"/>
</dbReference>
<protein>
    <submittedName>
        <fullName evidence="6">DNA-binding GntR family transcriptional regulator</fullName>
    </submittedName>
</protein>
<dbReference type="SUPFAM" id="SSF46785">
    <property type="entry name" value="Winged helix' DNA-binding domain"/>
    <property type="match status" value="1"/>
</dbReference>
<evidence type="ECO:0000256" key="3">
    <source>
        <dbReference type="ARBA" id="ARBA00023163"/>
    </source>
</evidence>
<proteinExistence type="predicted"/>
<dbReference type="SUPFAM" id="SSF48008">
    <property type="entry name" value="GntR ligand-binding domain-like"/>
    <property type="match status" value="1"/>
</dbReference>
<dbReference type="Gene3D" id="1.10.10.10">
    <property type="entry name" value="Winged helix-like DNA-binding domain superfamily/Winged helix DNA-binding domain"/>
    <property type="match status" value="1"/>
</dbReference>
<evidence type="ECO:0000256" key="1">
    <source>
        <dbReference type="ARBA" id="ARBA00023015"/>
    </source>
</evidence>
<dbReference type="PANTHER" id="PTHR43537:SF45">
    <property type="entry name" value="GNTR FAMILY REGULATORY PROTEIN"/>
    <property type="match status" value="1"/>
</dbReference>
<evidence type="ECO:0000313" key="6">
    <source>
        <dbReference type="EMBL" id="MDQ0438421.1"/>
    </source>
</evidence>
<keyword evidence="3" id="KW-0804">Transcription</keyword>
<evidence type="ECO:0000256" key="4">
    <source>
        <dbReference type="SAM" id="MobiDB-lite"/>
    </source>
</evidence>
<dbReference type="InterPro" id="IPR008920">
    <property type="entry name" value="TF_FadR/GntR_C"/>
</dbReference>
<dbReference type="CDD" id="cd07377">
    <property type="entry name" value="WHTH_GntR"/>
    <property type="match status" value="1"/>
</dbReference>
<gene>
    <name evidence="6" type="ORF">QO014_002816</name>
</gene>
<dbReference type="Pfam" id="PF07729">
    <property type="entry name" value="FCD"/>
    <property type="match status" value="1"/>
</dbReference>
<dbReference type="InterPro" id="IPR000524">
    <property type="entry name" value="Tscrpt_reg_HTH_GntR"/>
</dbReference>
<feature type="compositionally biased region" description="Polar residues" evidence="4">
    <location>
        <begin position="1"/>
        <end position="12"/>
    </location>
</feature>
<name>A0ABU0H7Y5_9HYPH</name>
<sequence>MQSDGQTVQQPSARAVHPDRPCRPRNPTYHSLSFYPHLQGAFDFAAVTRYIAFMTTIERPSDGNLREQVLQQVRSEIISGQSAPGTMYSVPSLAAALGVSTTPVREALLELARAGLIEPLRNRGFKVVTPTLAQLRDLFDMRELLEVYAAEVVALKRRKDLTQARALAGAVARAVEAGDVAGYLEADRQFHQAFVEAADNELLTESVMAFRDKMRLYGISSDPGLERQRDSVDEHYKILDLAEIGDTEGLKTLMRHHIRSWQPIFTQALLGVSRGDGPPSPGGLSGYKQ</sequence>
<feature type="region of interest" description="Disordered" evidence="4">
    <location>
        <begin position="1"/>
        <end position="24"/>
    </location>
</feature>
<organism evidence="6 7">
    <name type="scientific">Kaistia dalseonensis</name>
    <dbReference type="NCBI Taxonomy" id="410840"/>
    <lineage>
        <taxon>Bacteria</taxon>
        <taxon>Pseudomonadati</taxon>
        <taxon>Pseudomonadota</taxon>
        <taxon>Alphaproteobacteria</taxon>
        <taxon>Hyphomicrobiales</taxon>
        <taxon>Kaistiaceae</taxon>
        <taxon>Kaistia</taxon>
    </lineage>
</organism>
<dbReference type="InterPro" id="IPR011711">
    <property type="entry name" value="GntR_C"/>
</dbReference>
<keyword evidence="7" id="KW-1185">Reference proteome</keyword>
<dbReference type="InterPro" id="IPR036390">
    <property type="entry name" value="WH_DNA-bd_sf"/>
</dbReference>